<dbReference type="EMBL" id="GGEC01061822">
    <property type="protein sequence ID" value="MBX42306.1"/>
    <property type="molecule type" value="Transcribed_RNA"/>
</dbReference>
<protein>
    <submittedName>
        <fullName evidence="1">Uncharacterized protein</fullName>
    </submittedName>
</protein>
<evidence type="ECO:0000313" key="1">
    <source>
        <dbReference type="EMBL" id="MBX42306.1"/>
    </source>
</evidence>
<organism evidence="1">
    <name type="scientific">Rhizophora mucronata</name>
    <name type="common">Asiatic mangrove</name>
    <dbReference type="NCBI Taxonomy" id="61149"/>
    <lineage>
        <taxon>Eukaryota</taxon>
        <taxon>Viridiplantae</taxon>
        <taxon>Streptophyta</taxon>
        <taxon>Embryophyta</taxon>
        <taxon>Tracheophyta</taxon>
        <taxon>Spermatophyta</taxon>
        <taxon>Magnoliopsida</taxon>
        <taxon>eudicotyledons</taxon>
        <taxon>Gunneridae</taxon>
        <taxon>Pentapetalae</taxon>
        <taxon>rosids</taxon>
        <taxon>fabids</taxon>
        <taxon>Malpighiales</taxon>
        <taxon>Rhizophoraceae</taxon>
        <taxon>Rhizophora</taxon>
    </lineage>
</organism>
<name>A0A2P2NIJ2_RHIMU</name>
<proteinExistence type="predicted"/>
<reference evidence="1" key="1">
    <citation type="submission" date="2018-02" db="EMBL/GenBank/DDBJ databases">
        <title>Rhizophora mucronata_Transcriptome.</title>
        <authorList>
            <person name="Meera S.P."/>
            <person name="Sreeshan A."/>
            <person name="Augustine A."/>
        </authorList>
    </citation>
    <scope>NUCLEOTIDE SEQUENCE</scope>
    <source>
        <tissue evidence="1">Leaf</tissue>
    </source>
</reference>
<dbReference type="AlphaFoldDB" id="A0A2P2NIJ2"/>
<sequence length="46" mass="5416">MQQIDGHTNLEAYKYLCSFPKFHGYLTAIELLYDGLSRLRILELQL</sequence>
<accession>A0A2P2NIJ2</accession>